<proteinExistence type="predicted"/>
<name>A0ACC1WXP4_MELAZ</name>
<dbReference type="EMBL" id="CM051406">
    <property type="protein sequence ID" value="KAJ4703691.1"/>
    <property type="molecule type" value="Genomic_DNA"/>
</dbReference>
<accession>A0ACC1WXP4</accession>
<dbReference type="Proteomes" id="UP001164539">
    <property type="component" value="Chromosome 13"/>
</dbReference>
<evidence type="ECO:0000313" key="1">
    <source>
        <dbReference type="EMBL" id="KAJ4703691.1"/>
    </source>
</evidence>
<protein>
    <submittedName>
        <fullName evidence="1">WD repeat-containing protein 53</fullName>
    </submittedName>
</protein>
<gene>
    <name evidence="1" type="ORF">OWV82_023557</name>
</gene>
<comment type="caution">
    <text evidence="1">The sequence shown here is derived from an EMBL/GenBank/DDBJ whole genome shotgun (WGS) entry which is preliminary data.</text>
</comment>
<keyword evidence="2" id="KW-1185">Reference proteome</keyword>
<sequence length="189" mass="21957">MDCSEVEDSLDSLWFFSNVLSARTRQSSKPVNEDAVQEEQSKPRNQTEDKTQINESPCAGSLVPRCPRCGEFAPELRAKQVQVLAEEFTEPAEEKSKSSSSIRRRRRRRRRKKSLFHERRKILGELDLGFDYGNLDSEWVFNEEQTRNEKQIFGSQQPHMNMKMPPLTDNMAMKEHLKSWAYAVACTVK</sequence>
<reference evidence="1 2" key="1">
    <citation type="journal article" date="2023" name="Science">
        <title>Complex scaffold remodeling in plant triterpene biosynthesis.</title>
        <authorList>
            <person name="De La Pena R."/>
            <person name="Hodgson H."/>
            <person name="Liu J.C."/>
            <person name="Stephenson M.J."/>
            <person name="Martin A.C."/>
            <person name="Owen C."/>
            <person name="Harkess A."/>
            <person name="Leebens-Mack J."/>
            <person name="Jimenez L.E."/>
            <person name="Osbourn A."/>
            <person name="Sattely E.S."/>
        </authorList>
    </citation>
    <scope>NUCLEOTIDE SEQUENCE [LARGE SCALE GENOMIC DNA]</scope>
    <source>
        <strain evidence="2">cv. JPN11</strain>
        <tissue evidence="1">Leaf</tissue>
    </source>
</reference>
<evidence type="ECO:0000313" key="2">
    <source>
        <dbReference type="Proteomes" id="UP001164539"/>
    </source>
</evidence>
<organism evidence="1 2">
    <name type="scientific">Melia azedarach</name>
    <name type="common">Chinaberry tree</name>
    <dbReference type="NCBI Taxonomy" id="155640"/>
    <lineage>
        <taxon>Eukaryota</taxon>
        <taxon>Viridiplantae</taxon>
        <taxon>Streptophyta</taxon>
        <taxon>Embryophyta</taxon>
        <taxon>Tracheophyta</taxon>
        <taxon>Spermatophyta</taxon>
        <taxon>Magnoliopsida</taxon>
        <taxon>eudicotyledons</taxon>
        <taxon>Gunneridae</taxon>
        <taxon>Pentapetalae</taxon>
        <taxon>rosids</taxon>
        <taxon>malvids</taxon>
        <taxon>Sapindales</taxon>
        <taxon>Meliaceae</taxon>
        <taxon>Melia</taxon>
    </lineage>
</organism>